<evidence type="ECO:0000313" key="2">
    <source>
        <dbReference type="EMBL" id="SHN57051.1"/>
    </source>
</evidence>
<dbReference type="PANTHER" id="PTHR41521:SF4">
    <property type="entry name" value="BLR0684 PROTEIN"/>
    <property type="match status" value="1"/>
</dbReference>
<accession>A0A1M7SEY2</accession>
<reference evidence="2 3" key="1">
    <citation type="submission" date="2016-12" db="EMBL/GenBank/DDBJ databases">
        <authorList>
            <person name="Song W.-J."/>
            <person name="Kurnit D.M."/>
        </authorList>
    </citation>
    <scope>NUCLEOTIDE SEQUENCE [LARGE SCALE GENOMIC DNA]</scope>
    <source>
        <strain evidence="2 3">DSM 43162</strain>
    </source>
</reference>
<dbReference type="SUPFAM" id="SSF54909">
    <property type="entry name" value="Dimeric alpha+beta barrel"/>
    <property type="match status" value="1"/>
</dbReference>
<proteinExistence type="predicted"/>
<protein>
    <submittedName>
        <fullName evidence="2">Uncharacterized conserved protein, DUF1330 family</fullName>
    </submittedName>
</protein>
<dbReference type="InterPro" id="IPR011008">
    <property type="entry name" value="Dimeric_a/b-barrel"/>
</dbReference>
<evidence type="ECO:0000313" key="3">
    <source>
        <dbReference type="Proteomes" id="UP000184428"/>
    </source>
</evidence>
<dbReference type="PANTHER" id="PTHR41521">
    <property type="match status" value="1"/>
</dbReference>
<sequence length="131" mass="14327">MTTYLVNHLRVPGLPKPENLGYLEKVEATFLPYGGRWLVLDGEVEVLEGAWPGSVVLMGFPDRETARKWYDSPEYRDILRLRTDNATSDLVLVEPVGPDVTSAAWAQQMRAVLPAGGTAAGRSGDPSGERS</sequence>
<dbReference type="Proteomes" id="UP000184428">
    <property type="component" value="Unassembled WGS sequence"/>
</dbReference>
<dbReference type="AlphaFoldDB" id="A0A1M7SEY2"/>
<dbReference type="OrthoDB" id="9806380at2"/>
<feature type="domain" description="DUF1330" evidence="1">
    <location>
        <begin position="4"/>
        <end position="94"/>
    </location>
</feature>
<name>A0A1M7SEY2_9ACTN</name>
<dbReference type="InterPro" id="IPR010753">
    <property type="entry name" value="DUF1330"/>
</dbReference>
<dbReference type="Gene3D" id="3.30.70.100">
    <property type="match status" value="1"/>
</dbReference>
<dbReference type="EMBL" id="FRDM01000002">
    <property type="protein sequence ID" value="SHN57051.1"/>
    <property type="molecule type" value="Genomic_DNA"/>
</dbReference>
<dbReference type="Pfam" id="PF07045">
    <property type="entry name" value="DUF1330"/>
    <property type="match status" value="1"/>
</dbReference>
<organism evidence="2 3">
    <name type="scientific">Geodermatophilus obscurus</name>
    <dbReference type="NCBI Taxonomy" id="1861"/>
    <lineage>
        <taxon>Bacteria</taxon>
        <taxon>Bacillati</taxon>
        <taxon>Actinomycetota</taxon>
        <taxon>Actinomycetes</taxon>
        <taxon>Geodermatophilales</taxon>
        <taxon>Geodermatophilaceae</taxon>
        <taxon>Geodermatophilus</taxon>
    </lineage>
</organism>
<evidence type="ECO:0000259" key="1">
    <source>
        <dbReference type="Pfam" id="PF07045"/>
    </source>
</evidence>
<gene>
    <name evidence="2" type="ORF">SAMN05660350_00745</name>
</gene>
<dbReference type="RefSeq" id="WP_072913486.1">
    <property type="nucleotide sequence ID" value="NZ_FRDM01000002.1"/>
</dbReference>